<feature type="transmembrane region" description="Helical" evidence="1">
    <location>
        <begin position="66"/>
        <end position="87"/>
    </location>
</feature>
<proteinExistence type="predicted"/>
<evidence type="ECO:0000256" key="1">
    <source>
        <dbReference type="SAM" id="Phobius"/>
    </source>
</evidence>
<dbReference type="RefSeq" id="WP_344380562.1">
    <property type="nucleotide sequence ID" value="NZ_BAAASQ010000048.1"/>
</dbReference>
<dbReference type="Proteomes" id="UP001595834">
    <property type="component" value="Unassembled WGS sequence"/>
</dbReference>
<keyword evidence="1" id="KW-0472">Membrane</keyword>
<evidence type="ECO:0000313" key="2">
    <source>
        <dbReference type="EMBL" id="MFC4957063.1"/>
    </source>
</evidence>
<keyword evidence="3" id="KW-1185">Reference proteome</keyword>
<reference evidence="3" key="1">
    <citation type="journal article" date="2019" name="Int. J. Syst. Evol. Microbiol.">
        <title>The Global Catalogue of Microorganisms (GCM) 10K type strain sequencing project: providing services to taxonomists for standard genome sequencing and annotation.</title>
        <authorList>
            <consortium name="The Broad Institute Genomics Platform"/>
            <consortium name="The Broad Institute Genome Sequencing Center for Infectious Disease"/>
            <person name="Wu L."/>
            <person name="Ma J."/>
        </authorList>
    </citation>
    <scope>NUCLEOTIDE SEQUENCE [LARGE SCALE GENOMIC DNA]</scope>
    <source>
        <strain evidence="3">CCM 7224</strain>
    </source>
</reference>
<gene>
    <name evidence="2" type="ORF">ACFPFX_12255</name>
</gene>
<name>A0ABV9UJK6_9ACTN</name>
<organism evidence="2 3">
    <name type="scientific">Streptomyces mauvecolor</name>
    <dbReference type="NCBI Taxonomy" id="58345"/>
    <lineage>
        <taxon>Bacteria</taxon>
        <taxon>Bacillati</taxon>
        <taxon>Actinomycetota</taxon>
        <taxon>Actinomycetes</taxon>
        <taxon>Kitasatosporales</taxon>
        <taxon>Streptomycetaceae</taxon>
        <taxon>Streptomyces</taxon>
    </lineage>
</organism>
<keyword evidence="1" id="KW-0812">Transmembrane</keyword>
<feature type="transmembrane region" description="Helical" evidence="1">
    <location>
        <begin position="34"/>
        <end position="54"/>
    </location>
</feature>
<accession>A0ABV9UJK6</accession>
<sequence length="171" mass="19051">MGSRVSSESAGPAKLPLLGTSWYRRGVGYWLRRVRLVVFQLVFGGLFALLSVAIWQGIESGLPTGWHRAVDVVMGVLGLIGFVRGWIWGRRTIRTKLADPPTPEQAWIRHRQARRGRGSANPDFGRRGGALLFFTPFLPPCVAWWIGMTCAVQFIRELPSEVGARKALNQP</sequence>
<keyword evidence="1" id="KW-1133">Transmembrane helix</keyword>
<dbReference type="EMBL" id="JBHSIZ010000013">
    <property type="protein sequence ID" value="MFC4957063.1"/>
    <property type="molecule type" value="Genomic_DNA"/>
</dbReference>
<comment type="caution">
    <text evidence="2">The sequence shown here is derived from an EMBL/GenBank/DDBJ whole genome shotgun (WGS) entry which is preliminary data.</text>
</comment>
<protein>
    <submittedName>
        <fullName evidence="2">Uncharacterized protein</fullName>
    </submittedName>
</protein>
<evidence type="ECO:0000313" key="3">
    <source>
        <dbReference type="Proteomes" id="UP001595834"/>
    </source>
</evidence>